<feature type="compositionally biased region" description="Gly residues" evidence="1">
    <location>
        <begin position="335"/>
        <end position="390"/>
    </location>
</feature>
<feature type="transmembrane region" description="Helical" evidence="2">
    <location>
        <begin position="21"/>
        <end position="40"/>
    </location>
</feature>
<evidence type="ECO:0000313" key="3">
    <source>
        <dbReference type="EMBL" id="MBU8873736.1"/>
    </source>
</evidence>
<sequence length="469" mass="46644">MKRISVEPAGNRSELSCGRRGILFVSLAAAVTAVALPALGQTPTSTPVASGKQPFSPAELDQILAPIALYDDALLSQVLMAATYPLEVVEASRWQQANPALTGDAAVKAVADKTWDVSVKSLVAFPTVLKQMNDRLDWTQKLGDALLGQQEDVAASIQRLRAKAAAAGTLKAGAGPQYTVSAETQAGETVYAIAQTSPQVVYVPSYDPNTAYGTWSNPAYPPTSWPLGGALLRGLVWGAGIAAAGALFGGWRWGYGGGGWGGSYTTVNVNRAVNIDRNFNRNTIGTGDRWQHQVDHRRGVAYRDPATRQQFGQNRPGADQREQFRGQVQRPAQGPAGGPGANRPGGPGGGPGGGAGANRPGGGPGAAQRPGGGAAQRPGGGGGAIGGVNRGGQVNREAQRGRAQQQRSGGGGGARAGGGGGGQRAGGGGGGGGARPSGGGGGGGGARGGGGGGGGGGGQRGGGGGGGRR</sequence>
<accession>A0ABS6IGL3</accession>
<proteinExistence type="predicted"/>
<dbReference type="InterPro" id="IPR021728">
    <property type="entry name" value="DUF3300"/>
</dbReference>
<evidence type="ECO:0000313" key="4">
    <source>
        <dbReference type="Proteomes" id="UP000727907"/>
    </source>
</evidence>
<name>A0ABS6IGL3_9HYPH</name>
<reference evidence="3 4" key="1">
    <citation type="submission" date="2021-06" db="EMBL/GenBank/DDBJ databases">
        <authorList>
            <person name="Lee D.H."/>
        </authorList>
    </citation>
    <scope>NUCLEOTIDE SEQUENCE [LARGE SCALE GENOMIC DNA]</scope>
    <source>
        <strain evidence="3 4">MMS21-HV4-11</strain>
    </source>
</reference>
<feature type="compositionally biased region" description="Gly residues" evidence="1">
    <location>
        <begin position="408"/>
        <end position="469"/>
    </location>
</feature>
<gene>
    <name evidence="3" type="ORF">KQ910_08175</name>
</gene>
<feature type="region of interest" description="Disordered" evidence="1">
    <location>
        <begin position="303"/>
        <end position="469"/>
    </location>
</feature>
<keyword evidence="2" id="KW-0812">Transmembrane</keyword>
<dbReference type="PANTHER" id="PTHR40269">
    <property type="entry name" value="OUTER MEMBRANE PROTEIN-RELATED"/>
    <property type="match status" value="1"/>
</dbReference>
<protein>
    <submittedName>
        <fullName evidence="3">DUF3300 domain-containing protein</fullName>
    </submittedName>
</protein>
<evidence type="ECO:0000256" key="2">
    <source>
        <dbReference type="SAM" id="Phobius"/>
    </source>
</evidence>
<dbReference type="Proteomes" id="UP000727907">
    <property type="component" value="Unassembled WGS sequence"/>
</dbReference>
<organism evidence="3 4">
    <name type="scientific">Reyranella humidisoli</name>
    <dbReference type="NCBI Taxonomy" id="2849149"/>
    <lineage>
        <taxon>Bacteria</taxon>
        <taxon>Pseudomonadati</taxon>
        <taxon>Pseudomonadota</taxon>
        <taxon>Alphaproteobacteria</taxon>
        <taxon>Hyphomicrobiales</taxon>
        <taxon>Reyranellaceae</taxon>
        <taxon>Reyranella</taxon>
    </lineage>
</organism>
<dbReference type="EMBL" id="JAHOPB010000001">
    <property type="protein sequence ID" value="MBU8873736.1"/>
    <property type="molecule type" value="Genomic_DNA"/>
</dbReference>
<dbReference type="PANTHER" id="PTHR40269:SF1">
    <property type="entry name" value="OUTER MEMBRANE PROTEIN"/>
    <property type="match status" value="1"/>
</dbReference>
<keyword evidence="4" id="KW-1185">Reference proteome</keyword>
<keyword evidence="2" id="KW-0472">Membrane</keyword>
<dbReference type="Pfam" id="PF11737">
    <property type="entry name" value="DUF3300"/>
    <property type="match status" value="1"/>
</dbReference>
<comment type="caution">
    <text evidence="3">The sequence shown here is derived from an EMBL/GenBank/DDBJ whole genome shotgun (WGS) entry which is preliminary data.</text>
</comment>
<dbReference type="RefSeq" id="WP_216958159.1">
    <property type="nucleotide sequence ID" value="NZ_JAHOPB010000001.1"/>
</dbReference>
<keyword evidence="2" id="KW-1133">Transmembrane helix</keyword>
<evidence type="ECO:0000256" key="1">
    <source>
        <dbReference type="SAM" id="MobiDB-lite"/>
    </source>
</evidence>